<feature type="non-terminal residue" evidence="8">
    <location>
        <position position="285"/>
    </location>
</feature>
<evidence type="ECO:0000256" key="1">
    <source>
        <dbReference type="ARBA" id="ARBA00004123"/>
    </source>
</evidence>
<evidence type="ECO:0000259" key="6">
    <source>
        <dbReference type="Pfam" id="PF18581"/>
    </source>
</evidence>
<dbReference type="Pfam" id="PF18584">
    <property type="entry name" value="SYCP2_SLD"/>
    <property type="match status" value="1"/>
</dbReference>
<dbReference type="PANTHER" id="PTHR15607:SF12">
    <property type="entry name" value="SYNAPTONEMAL COMPLEX PROTEIN 2"/>
    <property type="match status" value="1"/>
</dbReference>
<evidence type="ECO:0000313" key="8">
    <source>
        <dbReference type="EMBL" id="TRY94853.1"/>
    </source>
</evidence>
<comment type="similarity">
    <text evidence="3">Belongs to the SYCP2 family.</text>
</comment>
<dbReference type="OrthoDB" id="10256849at2759"/>
<dbReference type="PANTHER" id="PTHR15607">
    <property type="entry name" value="SYNAPTONEMAL COMPLEX PROTEIN-RELATED"/>
    <property type="match status" value="1"/>
</dbReference>
<evidence type="ECO:0000256" key="4">
    <source>
        <dbReference type="ARBA" id="ARBA00022454"/>
    </source>
</evidence>
<evidence type="ECO:0000259" key="7">
    <source>
        <dbReference type="Pfam" id="PF18584"/>
    </source>
</evidence>
<dbReference type="AlphaFoldDB" id="A0A553QY18"/>
<protein>
    <recommendedName>
        <fullName evidence="10">Synaptonemal complex protein 2 armadillo-repeat-like domain-containing protein</fullName>
    </recommendedName>
</protein>
<keyword evidence="4" id="KW-0158">Chromosome</keyword>
<organism evidence="8 9">
    <name type="scientific">Danionella cerebrum</name>
    <dbReference type="NCBI Taxonomy" id="2873325"/>
    <lineage>
        <taxon>Eukaryota</taxon>
        <taxon>Metazoa</taxon>
        <taxon>Chordata</taxon>
        <taxon>Craniata</taxon>
        <taxon>Vertebrata</taxon>
        <taxon>Euteleostomi</taxon>
        <taxon>Actinopterygii</taxon>
        <taxon>Neopterygii</taxon>
        <taxon>Teleostei</taxon>
        <taxon>Ostariophysi</taxon>
        <taxon>Cypriniformes</taxon>
        <taxon>Danionidae</taxon>
        <taxon>Danioninae</taxon>
        <taxon>Danionella</taxon>
    </lineage>
</organism>
<dbReference type="GO" id="GO:0000779">
    <property type="term" value="C:condensed chromosome, centromeric region"/>
    <property type="evidence" value="ECO:0007669"/>
    <property type="project" value="TreeGrafter"/>
</dbReference>
<dbReference type="InterPro" id="IPR040560">
    <property type="entry name" value="SYCP2_SLD"/>
</dbReference>
<dbReference type="Pfam" id="PF18581">
    <property type="entry name" value="SYCP2_ARLD"/>
    <property type="match status" value="1"/>
</dbReference>
<dbReference type="GO" id="GO:0007143">
    <property type="term" value="P:female meiotic nuclear division"/>
    <property type="evidence" value="ECO:0007669"/>
    <property type="project" value="TreeGrafter"/>
</dbReference>
<dbReference type="GO" id="GO:0000800">
    <property type="term" value="C:lateral element"/>
    <property type="evidence" value="ECO:0007669"/>
    <property type="project" value="TreeGrafter"/>
</dbReference>
<dbReference type="Proteomes" id="UP000316079">
    <property type="component" value="Unassembled WGS sequence"/>
</dbReference>
<accession>A0A553QY18</accession>
<evidence type="ECO:0000313" key="9">
    <source>
        <dbReference type="Proteomes" id="UP000316079"/>
    </source>
</evidence>
<evidence type="ECO:0000256" key="5">
    <source>
        <dbReference type="ARBA" id="ARBA00023242"/>
    </source>
</evidence>
<comment type="subcellular location">
    <subcellularLocation>
        <location evidence="2">Chromosome</location>
    </subcellularLocation>
    <subcellularLocation>
        <location evidence="1">Nucleus</location>
    </subcellularLocation>
</comment>
<proteinExistence type="inferred from homology"/>
<name>A0A553QY18_9TELE</name>
<dbReference type="InterPro" id="IPR041322">
    <property type="entry name" value="SYCP2_ARLD"/>
</dbReference>
<feature type="domain" description="Synaptonemal complex protein 2 armadillo-repeat-like" evidence="6">
    <location>
        <begin position="8"/>
        <end position="119"/>
    </location>
</feature>
<reference evidence="8 9" key="1">
    <citation type="journal article" date="2019" name="Sci. Data">
        <title>Hybrid genome assembly and annotation of Danionella translucida.</title>
        <authorList>
            <person name="Kadobianskyi M."/>
            <person name="Schulze L."/>
            <person name="Schuelke M."/>
            <person name="Judkewitz B."/>
        </authorList>
    </citation>
    <scope>NUCLEOTIDE SEQUENCE [LARGE SCALE GENOMIC DNA]</scope>
    <source>
        <strain evidence="8 9">Bolton</strain>
    </source>
</reference>
<keyword evidence="5" id="KW-0539">Nucleus</keyword>
<feature type="domain" description="Synaptonemal complex protein 2 Spt16M-like" evidence="7">
    <location>
        <begin position="237"/>
        <end position="278"/>
    </location>
</feature>
<comment type="caution">
    <text evidence="8">The sequence shown here is derived from an EMBL/GenBank/DDBJ whole genome shotgun (WGS) entry which is preliminary data.</text>
</comment>
<dbReference type="EMBL" id="SRMA01025417">
    <property type="protein sequence ID" value="TRY94853.1"/>
    <property type="molecule type" value="Genomic_DNA"/>
</dbReference>
<sequence>MAHSKVIQVEKLLDEALKHNNFQALEHLLQDESKDQTSLKCSKHFMTKMDKLFCREIELGNVDNACLVLMLLHKLGEMLVFPGGGGLSMVQWFEKSRKLWAKQELKLAEDFFDALMVCINLIFIRNYLPTLFMDVVKKMPTELKNKKKLLSSQEATSMMMGVASQVLKGGDYDLQVSLMEALCRMASSAQRIQLADSWFSMNFISSAFKKIKDSEFETDCRKFLNMVNGMQGDGRSVYSYPCLEAFLDNHQLLMPQDENLEAFWVDFNLGTQSISFYFSFLKEGQ</sequence>
<keyword evidence="9" id="KW-1185">Reference proteome</keyword>
<dbReference type="GO" id="GO:0007140">
    <property type="term" value="P:male meiotic nuclear division"/>
    <property type="evidence" value="ECO:0007669"/>
    <property type="project" value="TreeGrafter"/>
</dbReference>
<gene>
    <name evidence="8" type="ORF">DNTS_008538</name>
</gene>
<evidence type="ECO:0000256" key="2">
    <source>
        <dbReference type="ARBA" id="ARBA00004286"/>
    </source>
</evidence>
<evidence type="ECO:0000256" key="3">
    <source>
        <dbReference type="ARBA" id="ARBA00007960"/>
    </source>
</evidence>
<evidence type="ECO:0008006" key="10">
    <source>
        <dbReference type="Google" id="ProtNLM"/>
    </source>
</evidence>
<dbReference type="InterPro" id="IPR024835">
    <property type="entry name" value="SYCP2-like"/>
</dbReference>